<sequence length="148" mass="15720">MSIPTKIVHSLQVACCLSILLLLVHAGAHEGADYFGGSPTVTSLLLITSAHLLMSGCLLVAECTSTLQIYEAPLVYIQTPLFFVLLVLTGSASILEVKKLESQEEKEIGVAGGIAIFAALSSWFGCYTNVEGCNNVKMFPPSENCLSP</sequence>
<keyword evidence="1" id="KW-0472">Membrane</keyword>
<evidence type="ECO:0000313" key="4">
    <source>
        <dbReference type="Proteomes" id="UP000887013"/>
    </source>
</evidence>
<dbReference type="EMBL" id="BMAW01131232">
    <property type="protein sequence ID" value="GFU38587.1"/>
    <property type="molecule type" value="Genomic_DNA"/>
</dbReference>
<protein>
    <submittedName>
        <fullName evidence="3">Uncharacterized protein</fullName>
    </submittedName>
</protein>
<evidence type="ECO:0000256" key="2">
    <source>
        <dbReference type="SAM" id="SignalP"/>
    </source>
</evidence>
<accession>A0A8X6QRA3</accession>
<feature type="transmembrane region" description="Helical" evidence="1">
    <location>
        <begin position="107"/>
        <end position="130"/>
    </location>
</feature>
<name>A0A8X6QRA3_NEPPI</name>
<organism evidence="3 4">
    <name type="scientific">Nephila pilipes</name>
    <name type="common">Giant wood spider</name>
    <name type="synonym">Nephila maculata</name>
    <dbReference type="NCBI Taxonomy" id="299642"/>
    <lineage>
        <taxon>Eukaryota</taxon>
        <taxon>Metazoa</taxon>
        <taxon>Ecdysozoa</taxon>
        <taxon>Arthropoda</taxon>
        <taxon>Chelicerata</taxon>
        <taxon>Arachnida</taxon>
        <taxon>Araneae</taxon>
        <taxon>Araneomorphae</taxon>
        <taxon>Entelegynae</taxon>
        <taxon>Araneoidea</taxon>
        <taxon>Nephilidae</taxon>
        <taxon>Nephila</taxon>
    </lineage>
</organism>
<reference evidence="3" key="1">
    <citation type="submission" date="2020-08" db="EMBL/GenBank/DDBJ databases">
        <title>Multicomponent nature underlies the extraordinary mechanical properties of spider dragline silk.</title>
        <authorList>
            <person name="Kono N."/>
            <person name="Nakamura H."/>
            <person name="Mori M."/>
            <person name="Yoshida Y."/>
            <person name="Ohtoshi R."/>
            <person name="Malay A.D."/>
            <person name="Moran D.A.P."/>
            <person name="Tomita M."/>
            <person name="Numata K."/>
            <person name="Arakawa K."/>
        </authorList>
    </citation>
    <scope>NUCLEOTIDE SEQUENCE</scope>
</reference>
<proteinExistence type="predicted"/>
<feature type="signal peptide" evidence="2">
    <location>
        <begin position="1"/>
        <end position="26"/>
    </location>
</feature>
<evidence type="ECO:0000313" key="3">
    <source>
        <dbReference type="EMBL" id="GFU38587.1"/>
    </source>
</evidence>
<keyword evidence="2" id="KW-0732">Signal</keyword>
<keyword evidence="1" id="KW-1133">Transmembrane helix</keyword>
<keyword evidence="4" id="KW-1185">Reference proteome</keyword>
<gene>
    <name evidence="3" type="primary">AVEN_208903_1</name>
    <name evidence="3" type="ORF">NPIL_14451</name>
</gene>
<dbReference type="OrthoDB" id="6433253at2759"/>
<comment type="caution">
    <text evidence="3">The sequence shown here is derived from an EMBL/GenBank/DDBJ whole genome shotgun (WGS) entry which is preliminary data.</text>
</comment>
<evidence type="ECO:0000256" key="1">
    <source>
        <dbReference type="SAM" id="Phobius"/>
    </source>
</evidence>
<feature type="transmembrane region" description="Helical" evidence="1">
    <location>
        <begin position="73"/>
        <end position="95"/>
    </location>
</feature>
<feature type="transmembrane region" description="Helical" evidence="1">
    <location>
        <begin position="42"/>
        <end position="61"/>
    </location>
</feature>
<keyword evidence="1" id="KW-0812">Transmembrane</keyword>
<feature type="chain" id="PRO_5036465362" evidence="2">
    <location>
        <begin position="27"/>
        <end position="148"/>
    </location>
</feature>
<dbReference type="Proteomes" id="UP000887013">
    <property type="component" value="Unassembled WGS sequence"/>
</dbReference>
<dbReference type="AlphaFoldDB" id="A0A8X6QRA3"/>